<comment type="caution">
    <text evidence="2">The sequence shown here is derived from an EMBL/GenBank/DDBJ whole genome shotgun (WGS) entry which is preliminary data.</text>
</comment>
<evidence type="ECO:0000256" key="1">
    <source>
        <dbReference type="SAM" id="SignalP"/>
    </source>
</evidence>
<reference evidence="2 3" key="1">
    <citation type="submission" date="2019-04" db="EMBL/GenBank/DDBJ databases">
        <title>Niastella caeni sp. nov., isolated from activated sludge.</title>
        <authorList>
            <person name="Sheng M."/>
        </authorList>
    </citation>
    <scope>NUCLEOTIDE SEQUENCE [LARGE SCALE GENOMIC DNA]</scope>
    <source>
        <strain evidence="2 3">HX-2-15</strain>
    </source>
</reference>
<evidence type="ECO:0000313" key="2">
    <source>
        <dbReference type="EMBL" id="THU38057.1"/>
    </source>
</evidence>
<dbReference type="RefSeq" id="WP_136578013.1">
    <property type="nucleotide sequence ID" value="NZ_STFF01000004.1"/>
</dbReference>
<name>A0A4S8HRC7_9BACT</name>
<dbReference type="AlphaFoldDB" id="A0A4S8HRC7"/>
<sequence>MKCNSFVRFCAAALLLCVLQVNAMYANNGGTQAAAPAPKKSGWNVSLQSLKKFDEVQTIMAKLQSQSKVKGSTAVTNSSLTNYRPNGDVVDMAWLEVTFTDGTPTAYLNAFGSKIVVSYGQTDAFTLPDLHNVASITLRHFGSYFWGNEYATIQASSGGPTYMNDSPQGDRLDWSINASLTGGLTIIIY</sequence>
<dbReference type="EMBL" id="STFF01000004">
    <property type="protein sequence ID" value="THU38057.1"/>
    <property type="molecule type" value="Genomic_DNA"/>
</dbReference>
<feature type="chain" id="PRO_5020261042" evidence="1">
    <location>
        <begin position="24"/>
        <end position="189"/>
    </location>
</feature>
<keyword evidence="1" id="KW-0732">Signal</keyword>
<feature type="signal peptide" evidence="1">
    <location>
        <begin position="1"/>
        <end position="23"/>
    </location>
</feature>
<gene>
    <name evidence="2" type="ORF">FAM09_15340</name>
</gene>
<dbReference type="Proteomes" id="UP000306918">
    <property type="component" value="Unassembled WGS sequence"/>
</dbReference>
<keyword evidence="3" id="KW-1185">Reference proteome</keyword>
<organism evidence="2 3">
    <name type="scientific">Niastella caeni</name>
    <dbReference type="NCBI Taxonomy" id="2569763"/>
    <lineage>
        <taxon>Bacteria</taxon>
        <taxon>Pseudomonadati</taxon>
        <taxon>Bacteroidota</taxon>
        <taxon>Chitinophagia</taxon>
        <taxon>Chitinophagales</taxon>
        <taxon>Chitinophagaceae</taxon>
        <taxon>Niastella</taxon>
    </lineage>
</organism>
<accession>A0A4S8HRC7</accession>
<evidence type="ECO:0000313" key="3">
    <source>
        <dbReference type="Proteomes" id="UP000306918"/>
    </source>
</evidence>
<proteinExistence type="predicted"/>
<protein>
    <submittedName>
        <fullName evidence="2">Uncharacterized protein</fullName>
    </submittedName>
</protein>